<evidence type="ECO:0008006" key="3">
    <source>
        <dbReference type="Google" id="ProtNLM"/>
    </source>
</evidence>
<dbReference type="RefSeq" id="WP_250938791.1">
    <property type="nucleotide sequence ID" value="NZ_JAMLJK010000003.1"/>
</dbReference>
<protein>
    <recommendedName>
        <fullName evidence="3">HNH endonuclease</fullName>
    </recommendedName>
</protein>
<evidence type="ECO:0000313" key="1">
    <source>
        <dbReference type="EMBL" id="MCX2525070.1"/>
    </source>
</evidence>
<name>A0AA41ZI85_9GAMM</name>
<accession>A0AA41ZI85</accession>
<dbReference type="PANTHER" id="PTHR37827:SF1">
    <property type="entry name" value="HNH DOMAIN-CONTAINING PROTEIN"/>
    <property type="match status" value="1"/>
</dbReference>
<reference evidence="1" key="1">
    <citation type="submission" date="2022-11" db="EMBL/GenBank/DDBJ databases">
        <title>Larsenimonas rhizosphaerae sp. nov., isolated from a tidal mudflat.</title>
        <authorList>
            <person name="Lee S.D."/>
            <person name="Kim I.S."/>
        </authorList>
    </citation>
    <scope>NUCLEOTIDE SEQUENCE</scope>
    <source>
        <strain evidence="1">GH2-1</strain>
    </source>
</reference>
<dbReference type="PANTHER" id="PTHR37827">
    <property type="entry name" value="TUDOR DOMAIN-CONTAINING PROTEIN"/>
    <property type="match status" value="1"/>
</dbReference>
<gene>
    <name evidence="1" type="ORF">OQ287_12530</name>
</gene>
<dbReference type="Proteomes" id="UP001165678">
    <property type="component" value="Unassembled WGS sequence"/>
</dbReference>
<proteinExistence type="predicted"/>
<evidence type="ECO:0000313" key="2">
    <source>
        <dbReference type="Proteomes" id="UP001165678"/>
    </source>
</evidence>
<dbReference type="AlphaFoldDB" id="A0AA41ZI85"/>
<dbReference type="EMBL" id="JAPIVE010000003">
    <property type="protein sequence ID" value="MCX2525070.1"/>
    <property type="molecule type" value="Genomic_DNA"/>
</dbReference>
<comment type="caution">
    <text evidence="1">The sequence shown here is derived from an EMBL/GenBank/DDBJ whole genome shotgun (WGS) entry which is preliminary data.</text>
</comment>
<keyword evidence="2" id="KW-1185">Reference proteome</keyword>
<organism evidence="1 2">
    <name type="scientific">Larsenimonas rhizosphaerae</name>
    <dbReference type="NCBI Taxonomy" id="2944682"/>
    <lineage>
        <taxon>Bacteria</taxon>
        <taxon>Pseudomonadati</taxon>
        <taxon>Pseudomonadota</taxon>
        <taxon>Gammaproteobacteria</taxon>
        <taxon>Oceanospirillales</taxon>
        <taxon>Halomonadaceae</taxon>
        <taxon>Larsenimonas</taxon>
    </lineage>
</organism>
<sequence length="117" mass="13704">MPPEFSLPPGKQDRPARCELCDRPVAALTRHHLIPRTVHGRKRFRKRYSREQMLSAILWLCRPCHRHIHVVLSEQALGEHHASREALLSHPDIRAFVDWLADKPAGFQPRSRRPRQD</sequence>